<organism evidence="2 3">
    <name type="scientific">Desulfocucumis palustris</name>
    <dbReference type="NCBI Taxonomy" id="1898651"/>
    <lineage>
        <taxon>Bacteria</taxon>
        <taxon>Bacillati</taxon>
        <taxon>Bacillota</taxon>
        <taxon>Clostridia</taxon>
        <taxon>Eubacteriales</taxon>
        <taxon>Desulfocucumaceae</taxon>
        <taxon>Desulfocucumis</taxon>
    </lineage>
</organism>
<gene>
    <name evidence="2" type="ORF">DCCM_3440</name>
</gene>
<dbReference type="EMBL" id="BFAV01000138">
    <property type="protein sequence ID" value="GBF34328.1"/>
    <property type="molecule type" value="Genomic_DNA"/>
</dbReference>
<dbReference type="InterPro" id="IPR024264">
    <property type="entry name" value="DUF3786"/>
</dbReference>
<evidence type="ECO:0000259" key="1">
    <source>
        <dbReference type="Pfam" id="PF12654"/>
    </source>
</evidence>
<evidence type="ECO:0000313" key="3">
    <source>
        <dbReference type="Proteomes" id="UP000239549"/>
    </source>
</evidence>
<dbReference type="Proteomes" id="UP000239549">
    <property type="component" value="Unassembled WGS sequence"/>
</dbReference>
<protein>
    <recommendedName>
        <fullName evidence="1">DUF3786 domain-containing protein</fullName>
    </recommendedName>
</protein>
<reference evidence="3" key="1">
    <citation type="submission" date="2018-02" db="EMBL/GenBank/DDBJ databases">
        <title>Genome sequence of Desulfocucumis palustris strain NAW-5.</title>
        <authorList>
            <person name="Watanabe M."/>
            <person name="Kojima H."/>
            <person name="Fukui M."/>
        </authorList>
    </citation>
    <scope>NUCLEOTIDE SEQUENCE [LARGE SCALE GENOMIC DNA]</scope>
    <source>
        <strain evidence="3">NAW-5</strain>
    </source>
</reference>
<name>A0A2L2XDL8_9FIRM</name>
<evidence type="ECO:0000313" key="2">
    <source>
        <dbReference type="EMBL" id="GBF34328.1"/>
    </source>
</evidence>
<comment type="caution">
    <text evidence="2">The sequence shown here is derived from an EMBL/GenBank/DDBJ whole genome shotgun (WGS) entry which is preliminary data.</text>
</comment>
<dbReference type="AlphaFoldDB" id="A0A2L2XDL8"/>
<keyword evidence="3" id="KW-1185">Reference proteome</keyword>
<sequence>MAYMNLNPAHDKAKEEFAKSDPAVMERNSGLKFYPDRGVYQVSFLGRDYLVHYPEGVVEAADGGAVPLENKICILHYLTHASDAGLEGKQISFRELPSGFIYVTPFTNRCIRPLVSIFGKSPEKLIPAAEMLGGRREEMGDAAVTIPVFPKVPVTFVLWEGDDEFPVSGNVLFDASAPAHLETEDYALLPGLAIFTMKKLAGI</sequence>
<dbReference type="RefSeq" id="WP_104372628.1">
    <property type="nucleotide sequence ID" value="NZ_BFAV01000138.1"/>
</dbReference>
<feature type="domain" description="DUF3786" evidence="1">
    <location>
        <begin position="21"/>
        <end position="193"/>
    </location>
</feature>
<dbReference type="OrthoDB" id="159408at2"/>
<accession>A0A2L2XDL8</accession>
<dbReference type="Pfam" id="PF12654">
    <property type="entry name" value="DUF3786"/>
    <property type="match status" value="1"/>
</dbReference>
<proteinExistence type="predicted"/>